<gene>
    <name evidence="2" type="primary">nadR</name>
    <name evidence="2" type="ORF">HLUCCX10_13015</name>
</gene>
<organism evidence="2 3">
    <name type="scientific">Algoriphagus marincola HL-49</name>
    <dbReference type="NCBI Taxonomy" id="1305737"/>
    <lineage>
        <taxon>Bacteria</taxon>
        <taxon>Pseudomonadati</taxon>
        <taxon>Bacteroidota</taxon>
        <taxon>Cytophagia</taxon>
        <taxon>Cytophagales</taxon>
        <taxon>Cyclobacteriaceae</taxon>
        <taxon>Algoriphagus</taxon>
    </lineage>
</organism>
<dbReference type="PANTHER" id="PTHR37512">
    <property type="entry name" value="TRIFUNCTIONAL NAD BIOSYNTHESIS/REGULATOR PROTEIN NADR"/>
    <property type="match status" value="1"/>
</dbReference>
<dbReference type="PANTHER" id="PTHR37512:SF1">
    <property type="entry name" value="NADR_TTD14 AAA DOMAIN-CONTAINING PROTEIN"/>
    <property type="match status" value="1"/>
</dbReference>
<proteinExistence type="predicted"/>
<reference evidence="2 3" key="1">
    <citation type="submission" date="2015-09" db="EMBL/GenBank/DDBJ databases">
        <title>Identification and resolution of microdiversity through metagenomic sequencing of parallel consortia.</title>
        <authorList>
            <person name="Nelson W.C."/>
            <person name="Romine M.F."/>
            <person name="Lindemann S.R."/>
        </authorList>
    </citation>
    <scope>NUCLEOTIDE SEQUENCE [LARGE SCALE GENOMIC DNA]</scope>
    <source>
        <strain evidence="2">HL-49</strain>
    </source>
</reference>
<dbReference type="InterPro" id="IPR027417">
    <property type="entry name" value="P-loop_NTPase"/>
</dbReference>
<feature type="domain" description="NadR/Ttd14 AAA" evidence="1">
    <location>
        <begin position="6"/>
        <end position="162"/>
    </location>
</feature>
<dbReference type="Gene3D" id="3.40.50.300">
    <property type="entry name" value="P-loop containing nucleotide triphosphate hydrolases"/>
    <property type="match status" value="1"/>
</dbReference>
<dbReference type="SUPFAM" id="SSF52540">
    <property type="entry name" value="P-loop containing nucleoside triphosphate hydrolases"/>
    <property type="match status" value="1"/>
</dbReference>
<evidence type="ECO:0000313" key="3">
    <source>
        <dbReference type="Proteomes" id="UP000050421"/>
    </source>
</evidence>
<sequence length="176" mass="20769">MQIPRRILILGPESTGKSTLASDLAVHFDEPWVPEFAREYLSLLDREYEYPDLLKIAKGQIALEDKLAQKAQKYLFCDTDLRVIQVWSEHKYGKVHEWVKKELDQRVYDMILLTDIDLPWENDPLREHPDPKMRQHFLDLYLEMADQSGITWEKISGNRSARLEKSIDLIESHFSQ</sequence>
<dbReference type="STRING" id="1305737.GCA_000526355_02528"/>
<dbReference type="InterPro" id="IPR052735">
    <property type="entry name" value="NAD_biosynth-regulator"/>
</dbReference>
<protein>
    <submittedName>
        <fullName evidence="2">Transcriptional repressor of NAD biosynthesis NadR</fullName>
    </submittedName>
</protein>
<dbReference type="AlphaFoldDB" id="A0A0P8A6S9"/>
<dbReference type="InterPro" id="IPR038727">
    <property type="entry name" value="NadR/Ttd14_AAA_dom"/>
</dbReference>
<evidence type="ECO:0000259" key="1">
    <source>
        <dbReference type="Pfam" id="PF13521"/>
    </source>
</evidence>
<dbReference type="PATRIC" id="fig|1305737.6.peg.3261"/>
<accession>A0A0P8A6S9</accession>
<dbReference type="Pfam" id="PF13521">
    <property type="entry name" value="AAA_28"/>
    <property type="match status" value="1"/>
</dbReference>
<comment type="caution">
    <text evidence="2">The sequence shown here is derived from an EMBL/GenBank/DDBJ whole genome shotgun (WGS) entry which is preliminary data.</text>
</comment>
<dbReference type="eggNOG" id="COG3172">
    <property type="taxonomic scope" value="Bacteria"/>
</dbReference>
<dbReference type="Proteomes" id="UP000050421">
    <property type="component" value="Unassembled WGS sequence"/>
</dbReference>
<name>A0A0P8A6S9_9BACT</name>
<evidence type="ECO:0000313" key="2">
    <source>
        <dbReference type="EMBL" id="KPQ13435.1"/>
    </source>
</evidence>
<dbReference type="OrthoDB" id="9151999at2"/>
<dbReference type="EMBL" id="LJXT01000090">
    <property type="protein sequence ID" value="KPQ13435.1"/>
    <property type="molecule type" value="Genomic_DNA"/>
</dbReference>